<sequence length="40" mass="4526">MISIALDGLYMVAARISMVAIPWIAVYWLARLVKAYENRG</sequence>
<organism evidence="2 3">
    <name type="scientific">Paenibacillus mucilaginosus K02</name>
    <dbReference type="NCBI Taxonomy" id="997761"/>
    <lineage>
        <taxon>Bacteria</taxon>
        <taxon>Bacillati</taxon>
        <taxon>Bacillota</taxon>
        <taxon>Bacilli</taxon>
        <taxon>Bacillales</taxon>
        <taxon>Paenibacillaceae</taxon>
        <taxon>Paenibacillus</taxon>
    </lineage>
</organism>
<protein>
    <submittedName>
        <fullName evidence="2">Uncharacterized protein</fullName>
    </submittedName>
</protein>
<proteinExistence type="predicted"/>
<accession>R9UND5</accession>
<evidence type="ECO:0000313" key="2">
    <source>
        <dbReference type="EMBL" id="AGN70778.1"/>
    </source>
</evidence>
<feature type="transmembrane region" description="Helical" evidence="1">
    <location>
        <begin position="12"/>
        <end position="30"/>
    </location>
</feature>
<reference evidence="2 3" key="1">
    <citation type="submission" date="2013-06" db="EMBL/GenBank/DDBJ databases">
        <title>Complete genome sequence of Paenibacillus mucilaginosus K02.</title>
        <authorList>
            <person name="Xiao B."/>
            <person name="Sun L."/>
            <person name="Xiao L."/>
            <person name="Lian B."/>
        </authorList>
    </citation>
    <scope>NUCLEOTIDE SEQUENCE [LARGE SCALE GENOMIC DNA]</scope>
    <source>
        <strain evidence="2 3">K02</strain>
    </source>
</reference>
<dbReference type="HOGENOM" id="CLU_3293526_0_0_9"/>
<dbReference type="AlphaFoldDB" id="R9UND5"/>
<dbReference type="EMBL" id="CP003422">
    <property type="protein sequence ID" value="AGN70778.1"/>
    <property type="molecule type" value="Genomic_DNA"/>
</dbReference>
<keyword evidence="1" id="KW-0812">Transmembrane</keyword>
<name>R9UND5_9BACL</name>
<dbReference type="KEGG" id="pmw:B2K_40065"/>
<keyword evidence="1" id="KW-0472">Membrane</keyword>
<dbReference type="RefSeq" id="WP_016362911.1">
    <property type="nucleotide sequence ID" value="NC_017672.3"/>
</dbReference>
<keyword evidence="1" id="KW-1133">Transmembrane helix</keyword>
<evidence type="ECO:0000256" key="1">
    <source>
        <dbReference type="SAM" id="Phobius"/>
    </source>
</evidence>
<gene>
    <name evidence="2" type="ORF">B2K_40065</name>
</gene>
<dbReference type="Proteomes" id="UP000007392">
    <property type="component" value="Chromosome"/>
</dbReference>
<evidence type="ECO:0000313" key="3">
    <source>
        <dbReference type="Proteomes" id="UP000007392"/>
    </source>
</evidence>